<dbReference type="Proteomes" id="UP000231693">
    <property type="component" value="Unassembled WGS sequence"/>
</dbReference>
<keyword evidence="9" id="KW-1185">Reference proteome</keyword>
<dbReference type="OrthoDB" id="5143175at2"/>
<keyword evidence="5 7" id="KW-0472">Membrane</keyword>
<keyword evidence="3 7" id="KW-0812">Transmembrane</keyword>
<feature type="compositionally biased region" description="Basic and acidic residues" evidence="6">
    <location>
        <begin position="338"/>
        <end position="348"/>
    </location>
</feature>
<proteinExistence type="predicted"/>
<gene>
    <name evidence="8" type="ORF">CLV28_0198</name>
</gene>
<sequence length="392" mass="41199">MTDAPASRRTAVREAVRERAVKAGADLPQDDGADGKVAGAVATAKGLTELWKRSRPGRTFQRYSAGRGALLCGGIAYSALFSVFAALAIGYTIFSSILGDNEELQESVLEQVNSFVPGLLDLDGDGPAKGIKPEDLVVAQGLSWTSVIASAVLLWTAISFMTALRRGVRAMFGLSEVGQSFVLSKVWALVGFLGLAVGVVVSTAASILVTQLGQVLEEYLHLGDLGGVLVVLAGLAVSLVIDSLLVAGVIVVLAGARPRARALWSGVLMAGVAFGVLRYLGTAVVAGSASKNALLASFAVLVTLLLLVNFVARVLLLASAWIANPEYVDPHPAPVETPAERAEREARVHAGQGNGYPWSPLVRGVRRGLLPRPRRLVARGEALRPETRPDDR</sequence>
<dbReference type="Pfam" id="PF03631">
    <property type="entry name" value="Virul_fac_BrkB"/>
    <property type="match status" value="1"/>
</dbReference>
<evidence type="ECO:0000256" key="4">
    <source>
        <dbReference type="ARBA" id="ARBA00022989"/>
    </source>
</evidence>
<dbReference type="EMBL" id="PGFE01000001">
    <property type="protein sequence ID" value="PJJ76986.1"/>
    <property type="molecule type" value="Genomic_DNA"/>
</dbReference>
<feature type="transmembrane region" description="Helical" evidence="7">
    <location>
        <begin position="186"/>
        <end position="209"/>
    </location>
</feature>
<dbReference type="RefSeq" id="WP_100421450.1">
    <property type="nucleotide sequence ID" value="NZ_BOOX01000009.1"/>
</dbReference>
<organism evidence="8 9">
    <name type="scientific">Sediminihabitans luteus</name>
    <dbReference type="NCBI Taxonomy" id="1138585"/>
    <lineage>
        <taxon>Bacteria</taxon>
        <taxon>Bacillati</taxon>
        <taxon>Actinomycetota</taxon>
        <taxon>Actinomycetes</taxon>
        <taxon>Micrococcales</taxon>
        <taxon>Cellulomonadaceae</taxon>
        <taxon>Sediminihabitans</taxon>
    </lineage>
</organism>
<keyword evidence="4 7" id="KW-1133">Transmembrane helix</keyword>
<feature type="transmembrane region" description="Helical" evidence="7">
    <location>
        <begin position="293"/>
        <end position="316"/>
    </location>
</feature>
<dbReference type="AlphaFoldDB" id="A0A2M9CYI0"/>
<feature type="transmembrane region" description="Helical" evidence="7">
    <location>
        <begin position="68"/>
        <end position="94"/>
    </location>
</feature>
<evidence type="ECO:0000313" key="9">
    <source>
        <dbReference type="Proteomes" id="UP000231693"/>
    </source>
</evidence>
<evidence type="ECO:0000256" key="3">
    <source>
        <dbReference type="ARBA" id="ARBA00022692"/>
    </source>
</evidence>
<accession>A0A2M9CYI0</accession>
<dbReference type="PANTHER" id="PTHR30213">
    <property type="entry name" value="INNER MEMBRANE PROTEIN YHJD"/>
    <property type="match status" value="1"/>
</dbReference>
<evidence type="ECO:0000256" key="6">
    <source>
        <dbReference type="SAM" id="MobiDB-lite"/>
    </source>
</evidence>
<feature type="transmembrane region" description="Helical" evidence="7">
    <location>
        <begin position="229"/>
        <end position="255"/>
    </location>
</feature>
<dbReference type="GO" id="GO:0005886">
    <property type="term" value="C:plasma membrane"/>
    <property type="evidence" value="ECO:0007669"/>
    <property type="project" value="UniProtKB-SubCell"/>
</dbReference>
<evidence type="ECO:0000256" key="2">
    <source>
        <dbReference type="ARBA" id="ARBA00022475"/>
    </source>
</evidence>
<evidence type="ECO:0000256" key="1">
    <source>
        <dbReference type="ARBA" id="ARBA00004651"/>
    </source>
</evidence>
<evidence type="ECO:0000256" key="5">
    <source>
        <dbReference type="ARBA" id="ARBA00023136"/>
    </source>
</evidence>
<feature type="transmembrane region" description="Helical" evidence="7">
    <location>
        <begin position="142"/>
        <end position="165"/>
    </location>
</feature>
<dbReference type="InterPro" id="IPR017039">
    <property type="entry name" value="Virul_fac_BrkB"/>
</dbReference>
<dbReference type="PANTHER" id="PTHR30213:SF1">
    <property type="entry name" value="INNER MEMBRANE PROTEIN YHJD"/>
    <property type="match status" value="1"/>
</dbReference>
<protein>
    <submittedName>
        <fullName evidence="8">Membrane protein</fullName>
    </submittedName>
</protein>
<feature type="region of interest" description="Disordered" evidence="6">
    <location>
        <begin position="333"/>
        <end position="362"/>
    </location>
</feature>
<comment type="caution">
    <text evidence="8">The sequence shown here is derived from an EMBL/GenBank/DDBJ whole genome shotgun (WGS) entry which is preliminary data.</text>
</comment>
<evidence type="ECO:0000256" key="7">
    <source>
        <dbReference type="SAM" id="Phobius"/>
    </source>
</evidence>
<evidence type="ECO:0000313" key="8">
    <source>
        <dbReference type="EMBL" id="PJJ76986.1"/>
    </source>
</evidence>
<reference evidence="8 9" key="1">
    <citation type="submission" date="2017-11" db="EMBL/GenBank/DDBJ databases">
        <title>Genomic Encyclopedia of Archaeal and Bacterial Type Strains, Phase II (KMG-II): From Individual Species to Whole Genera.</title>
        <authorList>
            <person name="Goeker M."/>
        </authorList>
    </citation>
    <scope>NUCLEOTIDE SEQUENCE [LARGE SCALE GENOMIC DNA]</scope>
    <source>
        <strain evidence="8 9">DSM 25478</strain>
    </source>
</reference>
<keyword evidence="2" id="KW-1003">Cell membrane</keyword>
<comment type="subcellular location">
    <subcellularLocation>
        <location evidence="1">Cell membrane</location>
        <topology evidence="1">Multi-pass membrane protein</topology>
    </subcellularLocation>
</comment>
<name>A0A2M9CYI0_9CELL</name>
<feature type="transmembrane region" description="Helical" evidence="7">
    <location>
        <begin position="262"/>
        <end position="281"/>
    </location>
</feature>